<feature type="transmembrane region" description="Helical" evidence="1">
    <location>
        <begin position="186"/>
        <end position="203"/>
    </location>
</feature>
<dbReference type="EMBL" id="CP110615">
    <property type="protein sequence ID" value="UZJ23717.1"/>
    <property type="molecule type" value="Genomic_DNA"/>
</dbReference>
<feature type="transmembrane region" description="Helical" evidence="1">
    <location>
        <begin position="554"/>
        <end position="576"/>
    </location>
</feature>
<keyword evidence="1" id="KW-0472">Membrane</keyword>
<reference evidence="2" key="1">
    <citation type="submission" date="2022-10" db="EMBL/GenBank/DDBJ databases">
        <title>Rhodococcus sp.75.</title>
        <authorList>
            <person name="Sun M."/>
        </authorList>
    </citation>
    <scope>NUCLEOTIDE SEQUENCE</scope>
    <source>
        <strain evidence="2">75</strain>
    </source>
</reference>
<dbReference type="InterPro" id="IPR016024">
    <property type="entry name" value="ARM-type_fold"/>
</dbReference>
<feature type="transmembrane region" description="Helical" evidence="1">
    <location>
        <begin position="615"/>
        <end position="635"/>
    </location>
</feature>
<feature type="transmembrane region" description="Helical" evidence="1">
    <location>
        <begin position="667"/>
        <end position="694"/>
    </location>
</feature>
<organism evidence="2 3">
    <name type="scientific">Rhodococcus antarcticus</name>
    <dbReference type="NCBI Taxonomy" id="2987751"/>
    <lineage>
        <taxon>Bacteria</taxon>
        <taxon>Bacillati</taxon>
        <taxon>Actinomycetota</taxon>
        <taxon>Actinomycetes</taxon>
        <taxon>Mycobacteriales</taxon>
        <taxon>Nocardiaceae</taxon>
        <taxon>Rhodococcus</taxon>
    </lineage>
</organism>
<proteinExistence type="predicted"/>
<feature type="transmembrane region" description="Helical" evidence="1">
    <location>
        <begin position="732"/>
        <end position="756"/>
    </location>
</feature>
<evidence type="ECO:0000256" key="1">
    <source>
        <dbReference type="SAM" id="Phobius"/>
    </source>
</evidence>
<evidence type="ECO:0000313" key="3">
    <source>
        <dbReference type="Proteomes" id="UP001164965"/>
    </source>
</evidence>
<feature type="transmembrane region" description="Helical" evidence="1">
    <location>
        <begin position="849"/>
        <end position="866"/>
    </location>
</feature>
<dbReference type="SUPFAM" id="SSF48371">
    <property type="entry name" value="ARM repeat"/>
    <property type="match status" value="1"/>
</dbReference>
<feature type="transmembrane region" description="Helical" evidence="1">
    <location>
        <begin position="776"/>
        <end position="796"/>
    </location>
</feature>
<feature type="transmembrane region" description="Helical" evidence="1">
    <location>
        <begin position="582"/>
        <end position="603"/>
    </location>
</feature>
<accession>A0ABY6NWF1</accession>
<keyword evidence="1" id="KW-1133">Transmembrane helix</keyword>
<feature type="transmembrane region" description="Helical" evidence="1">
    <location>
        <begin position="808"/>
        <end position="829"/>
    </location>
</feature>
<keyword evidence="1" id="KW-0812">Transmembrane</keyword>
<name>A0ABY6NWF1_9NOCA</name>
<feature type="transmembrane region" description="Helical" evidence="1">
    <location>
        <begin position="700"/>
        <end position="720"/>
    </location>
</feature>
<evidence type="ECO:0000313" key="2">
    <source>
        <dbReference type="EMBL" id="UZJ23717.1"/>
    </source>
</evidence>
<feature type="transmembrane region" description="Helical" evidence="1">
    <location>
        <begin position="224"/>
        <end position="246"/>
    </location>
</feature>
<gene>
    <name evidence="2" type="ORF">RHODO2019_10910</name>
</gene>
<feature type="transmembrane region" description="Helical" evidence="1">
    <location>
        <begin position="252"/>
        <end position="280"/>
    </location>
</feature>
<keyword evidence="3" id="KW-1185">Reference proteome</keyword>
<dbReference type="RefSeq" id="WP_265381825.1">
    <property type="nucleotide sequence ID" value="NZ_CP110615.1"/>
</dbReference>
<feature type="transmembrane region" description="Helical" evidence="1">
    <location>
        <begin position="641"/>
        <end position="660"/>
    </location>
</feature>
<sequence>MPGSAIIGRVAVKVLPDTTDFRKDAERKLTVLERQLQPVKVPTKIDMSGASKEFLEELRKINARNRALDSRKIRFQTKISTDGMRDEIVKARRKLETLAQQQKIKFAVDIASIETNSAVDVKLEITKASEEEFKKRLDHVISKNSPQEIEVKLDLRNRSVLATEAALAALTRRRTVNVKPLIDKKALASVVTALAALSGARVLNNWLSAAKDFGRNLDKTVPKIAAMSSGLLGLGALLLTSVSNVAAFGGGLAAIGGIALALPGLFAGIGIGVGVMVAVFKDFNKVLPEVKGKLADLQDRMSAEFWKGAEGPIRNMIDSLLPKFSDGLASTSSAMGLFFANLSDSMTKALGPRLAGMFSSLTQSINIAAGGTDVFAGVMAKLGTVGASYLPRLAQYVNDVASRFDTWLGATEGDSRLTGFIDQGIQALNDLAGVIFQLGRIFGGVFKAAEAAGGSTLGILRDTLQSVADVVNSPAFQAGLVGVFTAAHVAMGNIANISGPAVKDLFLTIGKLLETLLPIVGTVLGTLAEGIATALAQPEVGNGLIVMFQGIQNAVTALLPAFGPLGLAIGALAPVIGMIAQVLGPMLATFFTILSDVVVQLASPIQALVQVLGGALNQVLTALAPVISQVVGAFVSLLEGGVIPAVITAVNTLVPVIELLAPIIGDLLVTAITSLTPILPALVAAFVPLITILAQAAAEILPQLAPLFPILADAITRVLVAVTPLIAPLTTLLTSIILPLIPVVITLATSIASVLATAFEKLVPVLMPIVAALQELWNVVGPILIPILQFLAQVLIDTVMTAINGVINVVNGVVSIFKGLIDFVVGVFTGDWERAWNGIKEFFSGLWDLIVGIIQLAMTVGVLGVVKKGLTLIKGLWKGGWDAVKAVFTTVWDDIVSAFGRYMSTIKAAPGQALSALKTLFYDAWTAISTGLRIVWDEIIAFFSGYISSVVGFVTSLPGRFRSGLSGLRSSLGGTIRSAWDDAVAAVQLGVEAAVNFVRSLPSKAASALSNLSGALTGAGRALIQGFINGIKGMFGSVAGTLSDLTSKLTSWKGPYELDRVLLEPTGALIINGFINGLESRYDAVRKSLGGLTSDIGNTDIAVPNVNGLSAARARAMASVNGSLAPAGAGSSRTLNYYAAQNSSLAEEDLFAAAGRARMVSW</sequence>
<protein>
    <recommendedName>
        <fullName evidence="4">Phage-related protein</fullName>
    </recommendedName>
</protein>
<dbReference type="Proteomes" id="UP001164965">
    <property type="component" value="Chromosome"/>
</dbReference>
<evidence type="ECO:0008006" key="4">
    <source>
        <dbReference type="Google" id="ProtNLM"/>
    </source>
</evidence>